<organism evidence="2 3">
    <name type="scientific">Hymenobacter lucidus</name>
    <dbReference type="NCBI Taxonomy" id="2880930"/>
    <lineage>
        <taxon>Bacteria</taxon>
        <taxon>Pseudomonadati</taxon>
        <taxon>Bacteroidota</taxon>
        <taxon>Cytophagia</taxon>
        <taxon>Cytophagales</taxon>
        <taxon>Hymenobacteraceae</taxon>
        <taxon>Hymenobacter</taxon>
    </lineage>
</organism>
<name>A0ABS8ATH0_9BACT</name>
<dbReference type="InterPro" id="IPR024079">
    <property type="entry name" value="MetalloPept_cat_dom_sf"/>
</dbReference>
<keyword evidence="3" id="KW-1185">Reference proteome</keyword>
<accession>A0ABS8ATH0</accession>
<dbReference type="Proteomes" id="UP001165296">
    <property type="component" value="Unassembled WGS sequence"/>
</dbReference>
<dbReference type="Gene3D" id="3.40.390.10">
    <property type="entry name" value="Collagenase (Catalytic Domain)"/>
    <property type="match status" value="1"/>
</dbReference>
<dbReference type="InterPro" id="IPR041408">
    <property type="entry name" value="Hcp_Tssd"/>
</dbReference>
<comment type="caution">
    <text evidence="2">The sequence shown here is derived from an EMBL/GenBank/DDBJ whole genome shotgun (WGS) entry which is preliminary data.</text>
</comment>
<gene>
    <name evidence="2" type="ORF">LGH74_16080</name>
</gene>
<dbReference type="SUPFAM" id="SSF55486">
    <property type="entry name" value="Metalloproteases ('zincins'), catalytic domain"/>
    <property type="match status" value="2"/>
</dbReference>
<evidence type="ECO:0000313" key="2">
    <source>
        <dbReference type="EMBL" id="MCB2409512.1"/>
    </source>
</evidence>
<evidence type="ECO:0000313" key="3">
    <source>
        <dbReference type="Proteomes" id="UP001165296"/>
    </source>
</evidence>
<dbReference type="EMBL" id="JAJADR010000004">
    <property type="protein sequence ID" value="MCB2409512.1"/>
    <property type="molecule type" value="Genomic_DNA"/>
</dbReference>
<dbReference type="RefSeq" id="WP_226177219.1">
    <property type="nucleotide sequence ID" value="NZ_JAJADR010000004.1"/>
</dbReference>
<dbReference type="Pfam" id="PF17642">
    <property type="entry name" value="TssD"/>
    <property type="match status" value="1"/>
</dbReference>
<sequence>MNISFSGTLRIAGYEWPIINSGHEFCQYLGVRGAPASKVQAQGLWILLDGSGSDTRFFTDLLLATPRPTAQSGHATYHNADGQTLRQVEFEEGYVVAHHTVFEPGRADGLPALLELVHIKAPVWYVDGQRHPFLPEAPARERPPVGQDKPSPPDLKCQVVFSRKTIYDGDFGFDWLQWKKGTDTIEQVQDTDIANFEYAFDEATHTYQAVKTHPALLDKVRREYTRLSVYGKPYFAPWLAMQPGQTITLLMTTQFLNSEALRQDYLTFAPNAAYEVTVNGQTNEAIRLTPADNSAISISIKCLRAGPATKLLVKDELGTTVGQISVVENQYKYKLPLRVAYMAREGATKAAELQALQAKVKAHLPTLTTYLNTKSFNQAFIECSFEQPAKPHVVTFDPKQWAKEGYYNPATNELKDKNGNESLLSYVSQKVSTLPAFRGVTIFMTSLEFEDNNPNGFIYGFGQISPSASSNLVLFSQGITGTRTFAHEMGHVLGLRHSFLDSDTKQRIAALGPYKANIKKLITLQQGLVKTMTGNIKKMKSIGQDSRQEEANLRDQKKYLSSSEQSLAAVEDELRTYAKNKLLFTKGSSENIMDYYNQDRSFWHWQWALMQTDTINFYGSKVANK</sequence>
<protein>
    <recommendedName>
        <fullName evidence="4">Peptidase M43 pregnancy-associated plasma-A domain-containing protein</fullName>
    </recommendedName>
</protein>
<feature type="region of interest" description="Disordered" evidence="1">
    <location>
        <begin position="135"/>
        <end position="154"/>
    </location>
</feature>
<evidence type="ECO:0000256" key="1">
    <source>
        <dbReference type="SAM" id="MobiDB-lite"/>
    </source>
</evidence>
<evidence type="ECO:0008006" key="4">
    <source>
        <dbReference type="Google" id="ProtNLM"/>
    </source>
</evidence>
<reference evidence="2" key="1">
    <citation type="submission" date="2021-10" db="EMBL/GenBank/DDBJ databases">
        <authorList>
            <person name="Dean J.D."/>
            <person name="Kim M.K."/>
            <person name="Newey C.N."/>
            <person name="Stoker T.S."/>
            <person name="Thompson D.W."/>
            <person name="Grose J.H."/>
        </authorList>
    </citation>
    <scope>NUCLEOTIDE SEQUENCE</scope>
    <source>
        <strain evidence="2">BT178</strain>
    </source>
</reference>
<proteinExistence type="predicted"/>